<proteinExistence type="predicted"/>
<organism evidence="1 2">
    <name type="scientific">Wansuia hejianensis</name>
    <dbReference type="NCBI Taxonomy" id="2763667"/>
    <lineage>
        <taxon>Bacteria</taxon>
        <taxon>Bacillati</taxon>
        <taxon>Bacillota</taxon>
        <taxon>Clostridia</taxon>
        <taxon>Lachnospirales</taxon>
        <taxon>Lachnospiraceae</taxon>
        <taxon>Wansuia</taxon>
    </lineage>
</organism>
<name>A0A7G9GHG6_9FIRM</name>
<accession>A0A7G9GHG6</accession>
<evidence type="ECO:0000313" key="2">
    <source>
        <dbReference type="Proteomes" id="UP000515860"/>
    </source>
</evidence>
<dbReference type="Proteomes" id="UP000515860">
    <property type="component" value="Chromosome"/>
</dbReference>
<dbReference type="RefSeq" id="WP_249329614.1">
    <property type="nucleotide sequence ID" value="NZ_CP060635.1"/>
</dbReference>
<dbReference type="AlphaFoldDB" id="A0A7G9GHG6"/>
<dbReference type="EMBL" id="CP060635">
    <property type="protein sequence ID" value="QNM10248.1"/>
    <property type="molecule type" value="Genomic_DNA"/>
</dbReference>
<keyword evidence="2" id="KW-1185">Reference proteome</keyword>
<gene>
    <name evidence="1" type="ORF">H9Q79_08290</name>
</gene>
<dbReference type="KEGG" id="whj:H9Q79_08290"/>
<reference evidence="1 2" key="1">
    <citation type="submission" date="2020-08" db="EMBL/GenBank/DDBJ databases">
        <authorList>
            <person name="Liu C."/>
            <person name="Sun Q."/>
        </authorList>
    </citation>
    <scope>NUCLEOTIDE SEQUENCE [LARGE SCALE GENOMIC DNA]</scope>
    <source>
        <strain evidence="1 2">NSJ-29</strain>
    </source>
</reference>
<sequence length="188" mass="20736">MAYMGLTKPTVAQLIESGKGNIAYTGGFRLGQAIKMEIRPVYEDISVYQGMNDKGYDQEIAYADVNLDVSALPAETNKLMFGHIVGAGENTVSYRCNDTGAYVGFGAICREKVNGTLKYIAFWLYKVKFMEKSQSHETGGDSIEYDTPSLEGRALPVNGYDWMVKCIHGTEEEAIAWLNTMAGISKNK</sequence>
<protein>
    <submittedName>
        <fullName evidence="1">Major tail protein</fullName>
    </submittedName>
</protein>
<evidence type="ECO:0000313" key="1">
    <source>
        <dbReference type="EMBL" id="QNM10248.1"/>
    </source>
</evidence>